<gene>
    <name evidence="2" type="ORF">SAMN06893097_111197</name>
</gene>
<evidence type="ECO:0000313" key="3">
    <source>
        <dbReference type="Proteomes" id="UP000219514"/>
    </source>
</evidence>
<feature type="region of interest" description="Disordered" evidence="1">
    <location>
        <begin position="17"/>
        <end position="67"/>
    </location>
</feature>
<evidence type="ECO:0000313" key="2">
    <source>
        <dbReference type="EMBL" id="SNX98681.1"/>
    </source>
</evidence>
<keyword evidence="3" id="KW-1185">Reference proteome</keyword>
<reference evidence="2 3" key="1">
    <citation type="submission" date="2017-09" db="EMBL/GenBank/DDBJ databases">
        <authorList>
            <person name="Ehlers B."/>
            <person name="Leendertz F.H."/>
        </authorList>
    </citation>
    <scope>NUCLEOTIDE SEQUENCE [LARGE SCALE GENOMIC DNA]</scope>
    <source>
        <strain evidence="2 3">DSM 46844</strain>
    </source>
</reference>
<organism evidence="2 3">
    <name type="scientific">Geodermatophilus sabuli</name>
    <dbReference type="NCBI Taxonomy" id="1564158"/>
    <lineage>
        <taxon>Bacteria</taxon>
        <taxon>Bacillati</taxon>
        <taxon>Actinomycetota</taxon>
        <taxon>Actinomycetes</taxon>
        <taxon>Geodermatophilales</taxon>
        <taxon>Geodermatophilaceae</taxon>
        <taxon>Geodermatophilus</taxon>
    </lineage>
</organism>
<sequence length="67" mass="7273">MNTYDPSDYIRYVDMSGPADARSAPADRETACAPLPPGYANQSPRTRLQRRPAHARGSRAGVALRTA</sequence>
<name>A0A285EL03_9ACTN</name>
<evidence type="ECO:0000256" key="1">
    <source>
        <dbReference type="SAM" id="MobiDB-lite"/>
    </source>
</evidence>
<dbReference type="EMBL" id="OBDO01000011">
    <property type="protein sequence ID" value="SNX98681.1"/>
    <property type="molecule type" value="Genomic_DNA"/>
</dbReference>
<feature type="compositionally biased region" description="Basic residues" evidence="1">
    <location>
        <begin position="47"/>
        <end position="57"/>
    </location>
</feature>
<protein>
    <submittedName>
        <fullName evidence="2">Uncharacterized protein</fullName>
    </submittedName>
</protein>
<proteinExistence type="predicted"/>
<accession>A0A285EL03</accession>
<dbReference type="AlphaFoldDB" id="A0A285EL03"/>
<dbReference type="Proteomes" id="UP000219514">
    <property type="component" value="Unassembled WGS sequence"/>
</dbReference>